<dbReference type="EMBL" id="CP070499">
    <property type="protein sequence ID" value="QSB17580.1"/>
    <property type="molecule type" value="Genomic_DNA"/>
</dbReference>
<dbReference type="SUPFAM" id="SSF53335">
    <property type="entry name" value="S-adenosyl-L-methionine-dependent methyltransferases"/>
    <property type="match status" value="1"/>
</dbReference>
<dbReference type="GO" id="GO:0008168">
    <property type="term" value="F:methyltransferase activity"/>
    <property type="evidence" value="ECO:0007669"/>
    <property type="project" value="UniProtKB-KW"/>
</dbReference>
<dbReference type="GO" id="GO:0032259">
    <property type="term" value="P:methylation"/>
    <property type="evidence" value="ECO:0007669"/>
    <property type="project" value="UniProtKB-KW"/>
</dbReference>
<keyword evidence="2" id="KW-1185">Reference proteome</keyword>
<dbReference type="Pfam" id="PF13489">
    <property type="entry name" value="Methyltransf_23"/>
    <property type="match status" value="1"/>
</dbReference>
<dbReference type="AlphaFoldDB" id="A0A895YU04"/>
<name>A0A895YU04_9ACTN</name>
<reference evidence="1" key="1">
    <citation type="submission" date="2021-02" db="EMBL/GenBank/DDBJ databases">
        <title>Natrosporangium hydrolyticum gen. nov., sp. nov, a haloalkaliphilic actinobacterium from a soda solonchak soil.</title>
        <authorList>
            <person name="Sorokin D.Y."/>
            <person name="Khijniak T.V."/>
            <person name="Zakharycheva A.P."/>
            <person name="Boueva O.V."/>
            <person name="Ariskina E.V."/>
            <person name="Hahnke R.L."/>
            <person name="Bunk B."/>
            <person name="Sproer C."/>
            <person name="Schumann P."/>
            <person name="Evtushenko L.I."/>
            <person name="Kublanov I.V."/>
        </authorList>
    </citation>
    <scope>NUCLEOTIDE SEQUENCE</scope>
    <source>
        <strain evidence="1">DSM 106523</strain>
    </source>
</reference>
<gene>
    <name evidence="1" type="ORF">JQS43_25715</name>
</gene>
<accession>A0A895YU04</accession>
<proteinExistence type="predicted"/>
<evidence type="ECO:0000313" key="2">
    <source>
        <dbReference type="Proteomes" id="UP000662857"/>
    </source>
</evidence>
<sequence>MLEDLRGARHYRRWLVRLAAPYLGDSPIEIGSGIGDYAAELAVGRESYTATEYDPQRFAVLADRFADHPVINARRLGLPTDQTGGYSGAAMFNVLEHIEDDSAALRSLAGLVQPGGAVVVYVPAFNGAMSRFDRMIGHYRRYTKRSLAATMTAAGLRVERLHYVNSVGLISWFLLMRCLRMVPRDTLALRCYDATVIRSVSWLERFLRPPFGQSVFAVGRVPERRS</sequence>
<keyword evidence="1" id="KW-0489">Methyltransferase</keyword>
<organism evidence="1 2">
    <name type="scientific">Natronosporangium hydrolyticum</name>
    <dbReference type="NCBI Taxonomy" id="2811111"/>
    <lineage>
        <taxon>Bacteria</taxon>
        <taxon>Bacillati</taxon>
        <taxon>Actinomycetota</taxon>
        <taxon>Actinomycetes</taxon>
        <taxon>Micromonosporales</taxon>
        <taxon>Micromonosporaceae</taxon>
        <taxon>Natronosporangium</taxon>
    </lineage>
</organism>
<dbReference type="KEGG" id="nhy:JQS43_25715"/>
<dbReference type="Gene3D" id="3.40.50.150">
    <property type="entry name" value="Vaccinia Virus protein VP39"/>
    <property type="match status" value="1"/>
</dbReference>
<dbReference type="InterPro" id="IPR029063">
    <property type="entry name" value="SAM-dependent_MTases_sf"/>
</dbReference>
<dbReference type="Proteomes" id="UP000662857">
    <property type="component" value="Chromosome"/>
</dbReference>
<keyword evidence="1" id="KW-0808">Transferase</keyword>
<evidence type="ECO:0000313" key="1">
    <source>
        <dbReference type="EMBL" id="QSB17580.1"/>
    </source>
</evidence>
<protein>
    <submittedName>
        <fullName evidence="1">Methyltransferase domain-containing protein</fullName>
    </submittedName>
</protein>